<proteinExistence type="predicted"/>
<name>A0A2H4IAV1_9CAUD</name>
<evidence type="ECO:0000313" key="2">
    <source>
        <dbReference type="Proteomes" id="UP000240568"/>
    </source>
</evidence>
<keyword evidence="2" id="KW-1185">Reference proteome</keyword>
<gene>
    <name evidence="1" type="ORF">Y3_042</name>
</gene>
<dbReference type="EMBL" id="KY984068">
    <property type="protein sequence ID" value="ARW58682.1"/>
    <property type="molecule type" value="Genomic_DNA"/>
</dbReference>
<reference evidence="1 2" key="1">
    <citation type="submission" date="2017-04" db="EMBL/GenBank/DDBJ databases">
        <authorList>
            <person name="Afonso C.L."/>
            <person name="Miller P.J."/>
            <person name="Scott M.A."/>
            <person name="Spackman E."/>
            <person name="Goraichik I."/>
            <person name="Dimitrov K.M."/>
            <person name="Suarez D.L."/>
            <person name="Swayne D.E."/>
        </authorList>
    </citation>
    <scope>NUCLEOTIDE SEQUENCE [LARGE SCALE GENOMIC DNA]</scope>
</reference>
<evidence type="ECO:0000313" key="1">
    <source>
        <dbReference type="EMBL" id="ARW58682.1"/>
    </source>
</evidence>
<sequence length="104" mass="12164">MYDAFKYIMCVLKGSNRENVDVYLPIIFPQHIMHSDMKDCMKQYSMSSGYRDNKYDQHIEFVSAGFISMDMQTCFGESESMSLKSRPEDAEIIRTWNQNHGKVS</sequence>
<accession>A0A2H4IAV1</accession>
<organism evidence="1 2">
    <name type="scientific">Erwinia phage vB_EamM_Y3</name>
    <dbReference type="NCBI Taxonomy" id="1983553"/>
    <lineage>
        <taxon>Viruses</taxon>
        <taxon>Duplodnaviria</taxon>
        <taxon>Heunggongvirae</taxon>
        <taxon>Uroviricota</taxon>
        <taxon>Caudoviricetes</taxon>
        <taxon>Sasquatchvirus</taxon>
        <taxon>Sasquatchvirus Y3</taxon>
    </lineage>
</organism>
<dbReference type="Proteomes" id="UP000240568">
    <property type="component" value="Segment"/>
</dbReference>
<protein>
    <submittedName>
        <fullName evidence="1">Uncharacterized protein</fullName>
    </submittedName>
</protein>